<dbReference type="InterPro" id="IPR014752">
    <property type="entry name" value="Arrestin-like_C"/>
</dbReference>
<accession>A0A2R5FZN4</accession>
<gene>
    <name evidence="4" type="ORF">FCC1311_004402</name>
</gene>
<name>A0A2R5FZN4_9STRA</name>
<evidence type="ECO:0000256" key="2">
    <source>
        <dbReference type="ARBA" id="ARBA00022448"/>
    </source>
</evidence>
<dbReference type="FunFam" id="2.60.40.640:FF:000015">
    <property type="entry name" value="Vacuolar protein sorting-associated protein 26"/>
    <property type="match status" value="1"/>
</dbReference>
<keyword evidence="5" id="KW-1185">Reference proteome</keyword>
<dbReference type="GO" id="GO:0030904">
    <property type="term" value="C:retromer complex"/>
    <property type="evidence" value="ECO:0007669"/>
    <property type="project" value="UniProtKB-ARBA"/>
</dbReference>
<comment type="caution">
    <text evidence="4">The sequence shown here is derived from an EMBL/GenBank/DDBJ whole genome shotgun (WGS) entry which is preliminary data.</text>
</comment>
<comment type="similarity">
    <text evidence="1">Belongs to the VPS26 family.</text>
</comment>
<dbReference type="EMBL" id="BEYU01000005">
    <property type="protein sequence ID" value="GBG24222.1"/>
    <property type="molecule type" value="Genomic_DNA"/>
</dbReference>
<dbReference type="AlphaFoldDB" id="A0A2R5FZN4"/>
<keyword evidence="3" id="KW-0653">Protein transport</keyword>
<dbReference type="Pfam" id="PF03643">
    <property type="entry name" value="Vps26"/>
    <property type="match status" value="1"/>
</dbReference>
<sequence length="297" mass="34267">MNFLGFGNSASFVLKFTSAIRGRPTKKIKHEDGGVEELVIFQGHEPIQGEVTVIPKGKKLEHVGIKVELIGQIEMLHDPSRNSEFTSLVSELDSPGLLYNEKTYGFNFANVPKQYESYRGLNVRLRYFLRVTVTKPYGTSTKEHEFWVQNVQPEPEINNSIKMEVGIEECLHIEFEYQKSKYHPNEAVVGKIYFMLVRIKIKYMELGIMRRESTGTGDNMVTDSDKLTKFEIMDGCPVRGEAIPVRLFLSDSNLTPTYENVNNQFSVRYFLNLVLVDQEERSYFKQQEITVWRKDLG</sequence>
<evidence type="ECO:0000313" key="4">
    <source>
        <dbReference type="EMBL" id="GBG24222.1"/>
    </source>
</evidence>
<protein>
    <submittedName>
        <fullName evidence="4">Vacuolar protein sorting-associated protein 26</fullName>
    </submittedName>
</protein>
<proteinExistence type="inferred from homology"/>
<keyword evidence="2" id="KW-0813">Transport</keyword>
<dbReference type="OrthoDB" id="3821113at2759"/>
<dbReference type="Gene3D" id="2.60.40.640">
    <property type="match status" value="2"/>
</dbReference>
<evidence type="ECO:0000256" key="1">
    <source>
        <dbReference type="ARBA" id="ARBA00009100"/>
    </source>
</evidence>
<evidence type="ECO:0000313" key="5">
    <source>
        <dbReference type="Proteomes" id="UP000241890"/>
    </source>
</evidence>
<dbReference type="InParanoid" id="A0A2R5FZN4"/>
<dbReference type="InterPro" id="IPR028934">
    <property type="entry name" value="Vps26-related"/>
</dbReference>
<dbReference type="GO" id="GO:0006886">
    <property type="term" value="P:intracellular protein transport"/>
    <property type="evidence" value="ECO:0007669"/>
    <property type="project" value="InterPro"/>
</dbReference>
<evidence type="ECO:0000256" key="3">
    <source>
        <dbReference type="ARBA" id="ARBA00022927"/>
    </source>
</evidence>
<dbReference type="Proteomes" id="UP000241890">
    <property type="component" value="Unassembled WGS sequence"/>
</dbReference>
<dbReference type="PANTHER" id="PTHR12233">
    <property type="entry name" value="VACUOLAR PROTEIN SORTING 26 RELATED"/>
    <property type="match status" value="1"/>
</dbReference>
<organism evidence="4 5">
    <name type="scientific">Hondaea fermentalgiana</name>
    <dbReference type="NCBI Taxonomy" id="2315210"/>
    <lineage>
        <taxon>Eukaryota</taxon>
        <taxon>Sar</taxon>
        <taxon>Stramenopiles</taxon>
        <taxon>Bigyra</taxon>
        <taxon>Labyrinthulomycetes</taxon>
        <taxon>Thraustochytrida</taxon>
        <taxon>Thraustochytriidae</taxon>
        <taxon>Hondaea</taxon>
    </lineage>
</organism>
<reference evidence="4 5" key="1">
    <citation type="submission" date="2017-12" db="EMBL/GenBank/DDBJ databases">
        <title>Sequencing, de novo assembly and annotation of complete genome of a new Thraustochytrid species, strain FCC1311.</title>
        <authorList>
            <person name="Sedici K."/>
            <person name="Godart F."/>
            <person name="Aiese Cigliano R."/>
            <person name="Sanseverino W."/>
            <person name="Barakat M."/>
            <person name="Ortet P."/>
            <person name="Marechal E."/>
            <person name="Cagnac O."/>
            <person name="Amato A."/>
        </authorList>
    </citation>
    <scope>NUCLEOTIDE SEQUENCE [LARGE SCALE GENOMIC DNA]</scope>
</reference>